<reference evidence="3" key="1">
    <citation type="journal article" date="2023" name="Proc. Natl. Acad. Sci. U.S.A.">
        <title>Genomic and structural basis for evolution of tropane alkaloid biosynthesis.</title>
        <authorList>
            <person name="Wanga Y.-J."/>
            <person name="Taina T."/>
            <person name="Yua J.-Y."/>
            <person name="Lia J."/>
            <person name="Xua B."/>
            <person name="Chenc J."/>
            <person name="D'Auriad J.C."/>
            <person name="Huanga J.-P."/>
            <person name="Huanga S.-X."/>
        </authorList>
    </citation>
    <scope>NUCLEOTIDE SEQUENCE [LARGE SCALE GENOMIC DNA]</scope>
    <source>
        <strain evidence="3">cv. KIB-2019</strain>
    </source>
</reference>
<dbReference type="PANTHER" id="PTHR48040:SF26">
    <property type="entry name" value="ABC TRANSPORTER DOMAIN-CONTAINING PROTEIN"/>
    <property type="match status" value="1"/>
</dbReference>
<dbReference type="Proteomes" id="UP001152561">
    <property type="component" value="Unassembled WGS sequence"/>
</dbReference>
<name>A0A9Q1MD82_9SOLA</name>
<dbReference type="GO" id="GO:0005524">
    <property type="term" value="F:ATP binding"/>
    <property type="evidence" value="ECO:0007669"/>
    <property type="project" value="InterPro"/>
</dbReference>
<gene>
    <name evidence="2" type="ORF">K7X08_003210</name>
</gene>
<feature type="domain" description="ABC transporter" evidence="1">
    <location>
        <begin position="33"/>
        <end position="110"/>
    </location>
</feature>
<dbReference type="SUPFAM" id="SSF52540">
    <property type="entry name" value="P-loop containing nucleoside triphosphate hydrolases"/>
    <property type="match status" value="2"/>
</dbReference>
<organism evidence="2 3">
    <name type="scientific">Anisodus acutangulus</name>
    <dbReference type="NCBI Taxonomy" id="402998"/>
    <lineage>
        <taxon>Eukaryota</taxon>
        <taxon>Viridiplantae</taxon>
        <taxon>Streptophyta</taxon>
        <taxon>Embryophyta</taxon>
        <taxon>Tracheophyta</taxon>
        <taxon>Spermatophyta</taxon>
        <taxon>Magnoliopsida</taxon>
        <taxon>eudicotyledons</taxon>
        <taxon>Gunneridae</taxon>
        <taxon>Pentapetalae</taxon>
        <taxon>asterids</taxon>
        <taxon>lamiids</taxon>
        <taxon>Solanales</taxon>
        <taxon>Solanaceae</taxon>
        <taxon>Solanoideae</taxon>
        <taxon>Hyoscyameae</taxon>
        <taxon>Anisodus</taxon>
    </lineage>
</organism>
<protein>
    <recommendedName>
        <fullName evidence="1">ABC transporter domain-containing protein</fullName>
    </recommendedName>
</protein>
<evidence type="ECO:0000259" key="1">
    <source>
        <dbReference type="Pfam" id="PF00005"/>
    </source>
</evidence>
<dbReference type="EMBL" id="JAJAGQ010000007">
    <property type="protein sequence ID" value="KAJ8557585.1"/>
    <property type="molecule type" value="Genomic_DNA"/>
</dbReference>
<dbReference type="GO" id="GO:0016887">
    <property type="term" value="F:ATP hydrolysis activity"/>
    <property type="evidence" value="ECO:0007669"/>
    <property type="project" value="InterPro"/>
</dbReference>
<proteinExistence type="predicted"/>
<dbReference type="AlphaFoldDB" id="A0A9Q1MD82"/>
<dbReference type="PANTHER" id="PTHR48040">
    <property type="entry name" value="PLEIOTROPIC DRUG RESISTANCE PROTEIN 1-LIKE ISOFORM X1"/>
    <property type="match status" value="1"/>
</dbReference>
<keyword evidence="3" id="KW-1185">Reference proteome</keyword>
<dbReference type="Gene3D" id="3.40.50.300">
    <property type="entry name" value="P-loop containing nucleotide triphosphate hydrolases"/>
    <property type="match status" value="2"/>
</dbReference>
<dbReference type="Pfam" id="PF00005">
    <property type="entry name" value="ABC_tran"/>
    <property type="match status" value="2"/>
</dbReference>
<feature type="domain" description="ABC transporter" evidence="1">
    <location>
        <begin position="124"/>
        <end position="201"/>
    </location>
</feature>
<evidence type="ECO:0000313" key="3">
    <source>
        <dbReference type="Proteomes" id="UP001152561"/>
    </source>
</evidence>
<dbReference type="InterPro" id="IPR027417">
    <property type="entry name" value="P-loop_NTPase"/>
</dbReference>
<sequence>MPTLWNTSINFVEGFLQKIKIVPSKKRVVNILHVVNGIVRPSRMTLLLGPLGSGKTTLLKALAGVPDKDLRVNGRISYCGHELSDFIPQRTRAYISQHDVHHGEMTVRETLDFAGCCLGVGTRMTLLLGPLGSGKATLLKALAGVPDKDLRVNGRISYCGHELSDFIPQRTCAYISQHDVHHGEMTVRETLDFAGCCLGVGTRYELLTDLSRHEKDA</sequence>
<dbReference type="OrthoDB" id="66620at2759"/>
<dbReference type="InterPro" id="IPR003439">
    <property type="entry name" value="ABC_transporter-like_ATP-bd"/>
</dbReference>
<evidence type="ECO:0000313" key="2">
    <source>
        <dbReference type="EMBL" id="KAJ8557585.1"/>
    </source>
</evidence>
<accession>A0A9Q1MD82</accession>
<comment type="caution">
    <text evidence="2">The sequence shown here is derived from an EMBL/GenBank/DDBJ whole genome shotgun (WGS) entry which is preliminary data.</text>
</comment>